<organism evidence="3 4">
    <name type="scientific">Arenibacter palladensis</name>
    <dbReference type="NCBI Taxonomy" id="237373"/>
    <lineage>
        <taxon>Bacteria</taxon>
        <taxon>Pseudomonadati</taxon>
        <taxon>Bacteroidota</taxon>
        <taxon>Flavobacteriia</taxon>
        <taxon>Flavobacteriales</taxon>
        <taxon>Flavobacteriaceae</taxon>
        <taxon>Arenibacter</taxon>
    </lineage>
</organism>
<evidence type="ECO:0000313" key="3">
    <source>
        <dbReference type="EMBL" id="SHF06292.1"/>
    </source>
</evidence>
<dbReference type="InterPro" id="IPR002925">
    <property type="entry name" value="Dienelactn_hydro"/>
</dbReference>
<accession>A0A1M4YL85</accession>
<dbReference type="GO" id="GO:0016787">
    <property type="term" value="F:hydrolase activity"/>
    <property type="evidence" value="ECO:0007669"/>
    <property type="project" value="InterPro"/>
</dbReference>
<name>A0A1M4YL85_9FLAO</name>
<dbReference type="EMBL" id="FQUX01000002">
    <property type="protein sequence ID" value="SHF06292.1"/>
    <property type="molecule type" value="Genomic_DNA"/>
</dbReference>
<keyword evidence="4" id="KW-1185">Reference proteome</keyword>
<dbReference type="InterPro" id="IPR029058">
    <property type="entry name" value="AB_hydrolase_fold"/>
</dbReference>
<proteinExistence type="predicted"/>
<feature type="domain" description="Dienelactone hydrolase" evidence="2">
    <location>
        <begin position="47"/>
        <end position="262"/>
    </location>
</feature>
<dbReference type="Proteomes" id="UP000184406">
    <property type="component" value="Unassembled WGS sequence"/>
</dbReference>
<dbReference type="PANTHER" id="PTHR46623">
    <property type="entry name" value="CARBOXYMETHYLENEBUTENOLIDASE-RELATED"/>
    <property type="match status" value="1"/>
</dbReference>
<keyword evidence="1" id="KW-0732">Signal</keyword>
<dbReference type="Pfam" id="PF01738">
    <property type="entry name" value="DLH"/>
    <property type="match status" value="1"/>
</dbReference>
<dbReference type="RefSeq" id="WP_072861306.1">
    <property type="nucleotide sequence ID" value="NZ_FQUX01000002.1"/>
</dbReference>
<sequence>MKLNLQLLVLVLGFGGIMQAQGPQQLAETPKYGEWVDFKRDNGSVLKALVVYPESGEPRKAVIIVHENLGLNKWIRDFSGKLADQGFVVIAPDLISNSVEGLERTTDFENTDKVRDAIYTLEQEQITKDLNLVFDYVKNDTSVNGKISIVGFGWGGTQSFNYAAQNPNLESVMVYYGTAPKDLTSLRNIKSPIYGFYGAADNRVNGTIPDTEKAMKEYGNLYSFDIYEGAGHAFMSRGSEEAYGPNTMAYEKSWKKLITLLK</sequence>
<protein>
    <submittedName>
        <fullName evidence="3">Carboxymethylenebutenolidase</fullName>
    </submittedName>
</protein>
<dbReference type="SUPFAM" id="SSF53474">
    <property type="entry name" value="alpha/beta-Hydrolases"/>
    <property type="match status" value="1"/>
</dbReference>
<evidence type="ECO:0000259" key="2">
    <source>
        <dbReference type="Pfam" id="PF01738"/>
    </source>
</evidence>
<dbReference type="Gene3D" id="3.40.50.1820">
    <property type="entry name" value="alpha/beta hydrolase"/>
    <property type="match status" value="1"/>
</dbReference>
<feature type="chain" id="PRO_5012251433" evidence="1">
    <location>
        <begin position="21"/>
        <end position="262"/>
    </location>
</feature>
<gene>
    <name evidence="3" type="ORF">SAMN03080594_102482</name>
</gene>
<dbReference type="PANTHER" id="PTHR46623:SF6">
    <property type="entry name" value="ALPHA_BETA-HYDROLASES SUPERFAMILY PROTEIN"/>
    <property type="match status" value="1"/>
</dbReference>
<feature type="signal peptide" evidence="1">
    <location>
        <begin position="1"/>
        <end position="20"/>
    </location>
</feature>
<dbReference type="AlphaFoldDB" id="A0A1M4YL85"/>
<dbReference type="InterPro" id="IPR051049">
    <property type="entry name" value="Dienelactone_hydrolase-like"/>
</dbReference>
<evidence type="ECO:0000313" key="4">
    <source>
        <dbReference type="Proteomes" id="UP000184406"/>
    </source>
</evidence>
<reference evidence="4" key="1">
    <citation type="submission" date="2016-11" db="EMBL/GenBank/DDBJ databases">
        <authorList>
            <person name="Varghese N."/>
            <person name="Submissions S."/>
        </authorList>
    </citation>
    <scope>NUCLEOTIDE SEQUENCE [LARGE SCALE GENOMIC DNA]</scope>
    <source>
        <strain evidence="4">DSM 17539</strain>
    </source>
</reference>
<evidence type="ECO:0000256" key="1">
    <source>
        <dbReference type="SAM" id="SignalP"/>
    </source>
</evidence>